<dbReference type="AlphaFoldDB" id="A0A5C6ETQ5"/>
<keyword evidence="3" id="KW-1185">Reference proteome</keyword>
<evidence type="ECO:0000313" key="3">
    <source>
        <dbReference type="Proteomes" id="UP000317977"/>
    </source>
</evidence>
<proteinExistence type="predicted"/>
<sequence>MTCTGGRLAAFPTMDDEPPVPRDVHRSSARQRSMPNDDLRRGQLLGRYVARSCAPLIWHFRSCAANYIRCHVRGRHSMLEPARSIAGPTTIANLAWRCNGDRLHCNRHEPRWFVSAVLTKIADEQCGAPQRRKRFLYTATSTDAAR</sequence>
<evidence type="ECO:0000313" key="2">
    <source>
        <dbReference type="EMBL" id="TWU51467.1"/>
    </source>
</evidence>
<reference evidence="2 3" key="1">
    <citation type="submission" date="2019-02" db="EMBL/GenBank/DDBJ databases">
        <title>Deep-cultivation of Planctomycetes and their phenomic and genomic characterization uncovers novel biology.</title>
        <authorList>
            <person name="Wiegand S."/>
            <person name="Jogler M."/>
            <person name="Boedeker C."/>
            <person name="Pinto D."/>
            <person name="Vollmers J."/>
            <person name="Rivas-Marin E."/>
            <person name="Kohn T."/>
            <person name="Peeters S.H."/>
            <person name="Heuer A."/>
            <person name="Rast P."/>
            <person name="Oberbeckmann S."/>
            <person name="Bunk B."/>
            <person name="Jeske O."/>
            <person name="Meyerdierks A."/>
            <person name="Storesund J.E."/>
            <person name="Kallscheuer N."/>
            <person name="Luecker S."/>
            <person name="Lage O.M."/>
            <person name="Pohl T."/>
            <person name="Merkel B.J."/>
            <person name="Hornburger P."/>
            <person name="Mueller R.-W."/>
            <person name="Bruemmer F."/>
            <person name="Labrenz M."/>
            <person name="Spormann A.M."/>
            <person name="Op Den Camp H."/>
            <person name="Overmann J."/>
            <person name="Amann R."/>
            <person name="Jetten M.S.M."/>
            <person name="Mascher T."/>
            <person name="Medema M.H."/>
            <person name="Devos D.P."/>
            <person name="Kaster A.-K."/>
            <person name="Ovreas L."/>
            <person name="Rohde M."/>
            <person name="Galperin M.Y."/>
            <person name="Jogler C."/>
        </authorList>
    </citation>
    <scope>NUCLEOTIDE SEQUENCE [LARGE SCALE GENOMIC DNA]</scope>
    <source>
        <strain evidence="2 3">Poly59</strain>
    </source>
</reference>
<name>A0A5C6ETQ5_9BACT</name>
<gene>
    <name evidence="2" type="ORF">Poly59_30590</name>
</gene>
<accession>A0A5C6ETQ5</accession>
<feature type="region of interest" description="Disordered" evidence="1">
    <location>
        <begin position="11"/>
        <end position="37"/>
    </location>
</feature>
<protein>
    <submittedName>
        <fullName evidence="2">Uncharacterized protein</fullName>
    </submittedName>
</protein>
<organism evidence="2 3">
    <name type="scientific">Rubripirellula reticaptiva</name>
    <dbReference type="NCBI Taxonomy" id="2528013"/>
    <lineage>
        <taxon>Bacteria</taxon>
        <taxon>Pseudomonadati</taxon>
        <taxon>Planctomycetota</taxon>
        <taxon>Planctomycetia</taxon>
        <taxon>Pirellulales</taxon>
        <taxon>Pirellulaceae</taxon>
        <taxon>Rubripirellula</taxon>
    </lineage>
</organism>
<evidence type="ECO:0000256" key="1">
    <source>
        <dbReference type="SAM" id="MobiDB-lite"/>
    </source>
</evidence>
<dbReference type="EMBL" id="SJPX01000003">
    <property type="protein sequence ID" value="TWU51467.1"/>
    <property type="molecule type" value="Genomic_DNA"/>
</dbReference>
<dbReference type="Proteomes" id="UP000317977">
    <property type="component" value="Unassembled WGS sequence"/>
</dbReference>
<comment type="caution">
    <text evidence="2">The sequence shown here is derived from an EMBL/GenBank/DDBJ whole genome shotgun (WGS) entry which is preliminary data.</text>
</comment>